<dbReference type="Gene3D" id="3.90.870.20">
    <property type="entry name" value="Carbamoyltransferase, C-terminal domain"/>
    <property type="match status" value="1"/>
</dbReference>
<organism evidence="2">
    <name type="scientific">marine metagenome</name>
    <dbReference type="NCBI Taxonomy" id="408172"/>
    <lineage>
        <taxon>unclassified sequences</taxon>
        <taxon>metagenomes</taxon>
        <taxon>ecological metagenomes</taxon>
    </lineage>
</organism>
<accession>A0A383F7M6</accession>
<sequence length="201" mass="23221">VVGWFQGRMEFGPRALGGRSIIGDARSPKMQSVMNLKIKYRESFRPFAPSVLGDKASDWFDIDAISPYMLLVAPVRKDKRIDVPGEQKKLFGIDLLNIPRSQIPAITHVDYSARIQTVHKETNPRYYNLIDEFDKETGCPLIINTSFNVRGEPIVCRPEEAYRCFMRTEMDILVLENFILDKVDQTALEEDTDWRDEFELD</sequence>
<dbReference type="InterPro" id="IPR031730">
    <property type="entry name" value="Carbam_trans_C"/>
</dbReference>
<dbReference type="EMBL" id="UINC01232154">
    <property type="protein sequence ID" value="SVE64999.1"/>
    <property type="molecule type" value="Genomic_DNA"/>
</dbReference>
<dbReference type="Pfam" id="PF16861">
    <property type="entry name" value="Carbam_trans_C"/>
    <property type="match status" value="1"/>
</dbReference>
<proteinExistence type="predicted"/>
<dbReference type="PANTHER" id="PTHR34847">
    <property type="entry name" value="NODULATION PROTEIN U"/>
    <property type="match status" value="1"/>
</dbReference>
<gene>
    <name evidence="2" type="ORF">METZ01_LOCUS517853</name>
</gene>
<reference evidence="2" key="1">
    <citation type="submission" date="2018-05" db="EMBL/GenBank/DDBJ databases">
        <authorList>
            <person name="Lanie J.A."/>
            <person name="Ng W.-L."/>
            <person name="Kazmierczak K.M."/>
            <person name="Andrzejewski T.M."/>
            <person name="Davidsen T.M."/>
            <person name="Wayne K.J."/>
            <person name="Tettelin H."/>
            <person name="Glass J.I."/>
            <person name="Rusch D."/>
            <person name="Podicherti R."/>
            <person name="Tsui H.-C.T."/>
            <person name="Winkler M.E."/>
        </authorList>
    </citation>
    <scope>NUCLEOTIDE SEQUENCE</scope>
</reference>
<dbReference type="PANTHER" id="PTHR34847:SF1">
    <property type="entry name" value="NODULATION PROTEIN U"/>
    <property type="match status" value="1"/>
</dbReference>
<dbReference type="InterPro" id="IPR038152">
    <property type="entry name" value="Carbam_trans_C_sf"/>
</dbReference>
<name>A0A383F7M6_9ZZZZ</name>
<evidence type="ECO:0000313" key="2">
    <source>
        <dbReference type="EMBL" id="SVE64999.1"/>
    </source>
</evidence>
<feature type="non-terminal residue" evidence="2">
    <location>
        <position position="1"/>
    </location>
</feature>
<protein>
    <recommendedName>
        <fullName evidence="1">Carbamoyltransferase C-terminal domain-containing protein</fullName>
    </recommendedName>
</protein>
<dbReference type="AlphaFoldDB" id="A0A383F7M6"/>
<feature type="domain" description="Carbamoyltransferase C-terminal" evidence="1">
    <location>
        <begin position="1"/>
        <end position="182"/>
    </location>
</feature>
<evidence type="ECO:0000259" key="1">
    <source>
        <dbReference type="Pfam" id="PF16861"/>
    </source>
</evidence>
<dbReference type="InterPro" id="IPR051338">
    <property type="entry name" value="NodU/CmcH_Carbamoyltrnsfr"/>
</dbReference>